<evidence type="ECO:0000313" key="1">
    <source>
        <dbReference type="EMBL" id="CAE0592709.1"/>
    </source>
</evidence>
<dbReference type="AlphaFoldDB" id="A0A7S3TU86"/>
<reference evidence="1" key="1">
    <citation type="submission" date="2021-01" db="EMBL/GenBank/DDBJ databases">
        <authorList>
            <person name="Corre E."/>
            <person name="Pelletier E."/>
            <person name="Niang G."/>
            <person name="Scheremetjew M."/>
            <person name="Finn R."/>
            <person name="Kale V."/>
            <person name="Holt S."/>
            <person name="Cochrane G."/>
            <person name="Meng A."/>
            <person name="Brown T."/>
            <person name="Cohen L."/>
        </authorList>
    </citation>
    <scope>NUCLEOTIDE SEQUENCE</scope>
    <source>
        <strain evidence="1">379</strain>
    </source>
</reference>
<gene>
    <name evidence="1" type="ORF">EHUX00137_LOCUS43416</name>
</gene>
<name>A0A7S3TU86_EMIHU</name>
<sequence>MTAPAAAGAAATERCITAGRSAAGAKAAAEPSRQRKARAPFMILCATRSREPLPGMHRVAACRREDERGGGGGSRHAAAGDGGGWTRLCVCVRVCGRHAKSAARRQAMRRLGSGVG</sequence>
<protein>
    <submittedName>
        <fullName evidence="1">Uncharacterized protein</fullName>
    </submittedName>
</protein>
<organism evidence="1">
    <name type="scientific">Emiliania huxleyi</name>
    <name type="common">Coccolithophore</name>
    <name type="synonym">Pontosphaera huxleyi</name>
    <dbReference type="NCBI Taxonomy" id="2903"/>
    <lineage>
        <taxon>Eukaryota</taxon>
        <taxon>Haptista</taxon>
        <taxon>Haptophyta</taxon>
        <taxon>Prymnesiophyceae</taxon>
        <taxon>Isochrysidales</taxon>
        <taxon>Noelaerhabdaceae</taxon>
        <taxon>Emiliania</taxon>
    </lineage>
</organism>
<dbReference type="EMBL" id="HBIR01055729">
    <property type="protein sequence ID" value="CAE0592709.1"/>
    <property type="molecule type" value="Transcribed_RNA"/>
</dbReference>
<proteinExistence type="predicted"/>
<accession>A0A7S3TU86</accession>